<reference evidence="2 3" key="1">
    <citation type="submission" date="2021-12" db="EMBL/GenBank/DDBJ databases">
        <title>Genome sequence of Kibdelosporangium philippinense ATCC 49844.</title>
        <authorList>
            <person name="Fedorov E.A."/>
            <person name="Omeragic M."/>
            <person name="Shalygina K.F."/>
            <person name="Maclea K.S."/>
        </authorList>
    </citation>
    <scope>NUCLEOTIDE SEQUENCE [LARGE SCALE GENOMIC DNA]</scope>
    <source>
        <strain evidence="2 3">ATCC 49844</strain>
    </source>
</reference>
<evidence type="ECO:0000313" key="2">
    <source>
        <dbReference type="EMBL" id="MCE7008748.1"/>
    </source>
</evidence>
<protein>
    <submittedName>
        <fullName evidence="2">Uncharacterized protein</fullName>
    </submittedName>
</protein>
<keyword evidence="3" id="KW-1185">Reference proteome</keyword>
<organism evidence="2 3">
    <name type="scientific">Kibdelosporangium philippinense</name>
    <dbReference type="NCBI Taxonomy" id="211113"/>
    <lineage>
        <taxon>Bacteria</taxon>
        <taxon>Bacillati</taxon>
        <taxon>Actinomycetota</taxon>
        <taxon>Actinomycetes</taxon>
        <taxon>Pseudonocardiales</taxon>
        <taxon>Pseudonocardiaceae</taxon>
        <taxon>Kibdelosporangium</taxon>
    </lineage>
</organism>
<proteinExistence type="predicted"/>
<evidence type="ECO:0000256" key="1">
    <source>
        <dbReference type="SAM" id="MobiDB-lite"/>
    </source>
</evidence>
<feature type="region of interest" description="Disordered" evidence="1">
    <location>
        <begin position="47"/>
        <end position="67"/>
    </location>
</feature>
<dbReference type="EMBL" id="JAJVCN010000003">
    <property type="protein sequence ID" value="MCE7008748.1"/>
    <property type="molecule type" value="Genomic_DNA"/>
</dbReference>
<evidence type="ECO:0000313" key="3">
    <source>
        <dbReference type="Proteomes" id="UP001521150"/>
    </source>
</evidence>
<gene>
    <name evidence="2" type="ORF">LWC34_38945</name>
</gene>
<comment type="caution">
    <text evidence="2">The sequence shown here is derived from an EMBL/GenBank/DDBJ whole genome shotgun (WGS) entry which is preliminary data.</text>
</comment>
<dbReference type="Proteomes" id="UP001521150">
    <property type="component" value="Unassembled WGS sequence"/>
</dbReference>
<accession>A0ABS8ZQK3</accession>
<dbReference type="RefSeq" id="WP_233730219.1">
    <property type="nucleotide sequence ID" value="NZ_JAJVCN010000003.1"/>
</dbReference>
<sequence length="319" mass="36142">MSKCVIPSCGRPSDTPMCSACWSRLQRQLARTDDILEDLELTGAGRDKIRGAPTGRISHSSSSPMPVRPHVVRAADRLRNALSTWVRDLWETHAIRWQDCDTCDARWLSGDKRHTTPDCGGSWVEKVAELGHVDHTSAGLARWVLRHQNWVKTHPAADELHADLLDAYADVLRVIDRPDDRLYLGICSAELENGELCEVDLFARQGQTAIRCRGCDSAWNVHERREYLTAAVDHQYLPSNLVIAAVTRRAHHLTQSMLRNYRARGRLTAYVHDESATPDEHGHQVRPIRDDDDQVALYRVSEVVDVLTTKYRRTSREAS</sequence>
<name>A0ABS8ZQK3_9PSEU</name>